<dbReference type="PANTHER" id="PTHR14136:SF17">
    <property type="entry name" value="BTB_POZ DOMAIN-CONTAINING PROTEIN KCTD9"/>
    <property type="match status" value="1"/>
</dbReference>
<dbReference type="InterPro" id="IPR051082">
    <property type="entry name" value="Pentapeptide-BTB/POZ_domain"/>
</dbReference>
<dbReference type="EMBL" id="BJZO01000056">
    <property type="protein sequence ID" value="GEO82003.1"/>
    <property type="molecule type" value="Genomic_DNA"/>
</dbReference>
<accession>A0A512H974</accession>
<sequence length="468" mass="49125">MVAIALGVADLAGVFPFYRGLWEALSILGALYAKVQGEMLACATATCPPDVSGAFKQLQSLVLGAGGALTLYYLAKRSHALQKTAEANLAAIEKRTEELAMTRRDHLSKRFSESVKQLGDDKLAIRLGGIAGLAAVAQETNAKADQVIVCDVLCAYVRMERPKAEGPDASPSDDPPRETALPEDIKSILSVLSARSSAFTAGFRRDLSGADLRGANLVGADLSGADLRVANLLGADLSLANLNQANLSDAYLSGVYLFNANLSEADLSGTNLNWADLSKADLSKADLSKADLSGANLSEAKVMGINLRGSNLSGADLSEANLSGADLRKANLSGANLSQANLSGVRLSNANLSKAYLLLANLNWANLFGANMREVDLRNAYLLLANLNWVDLFGADLSLADLREANLSGANMMKIDLRGANLSGTNLNWVDLSKANLTGAKVTREQLEAAESLEGAIGLPESTDSPAS</sequence>
<dbReference type="SUPFAM" id="SSF141571">
    <property type="entry name" value="Pentapeptide repeat-like"/>
    <property type="match status" value="2"/>
</dbReference>
<dbReference type="Proteomes" id="UP000321567">
    <property type="component" value="Unassembled WGS sequence"/>
</dbReference>
<evidence type="ECO:0000313" key="2">
    <source>
        <dbReference type="Proteomes" id="UP000321567"/>
    </source>
</evidence>
<dbReference type="InterPro" id="IPR001646">
    <property type="entry name" value="5peptide_repeat"/>
</dbReference>
<dbReference type="Pfam" id="PF00805">
    <property type="entry name" value="Pentapeptide"/>
    <property type="match status" value="4"/>
</dbReference>
<keyword evidence="2" id="KW-1185">Reference proteome</keyword>
<comment type="caution">
    <text evidence="1">The sequence shown here is derived from an EMBL/GenBank/DDBJ whole genome shotgun (WGS) entry which is preliminary data.</text>
</comment>
<proteinExistence type="predicted"/>
<gene>
    <name evidence="1" type="ORF">ROR02_21340</name>
</gene>
<name>A0A512H974_9PROT</name>
<evidence type="ECO:0000313" key="1">
    <source>
        <dbReference type="EMBL" id="GEO82003.1"/>
    </source>
</evidence>
<dbReference type="Gene3D" id="2.160.20.80">
    <property type="entry name" value="E3 ubiquitin-protein ligase SopA"/>
    <property type="match status" value="2"/>
</dbReference>
<organism evidence="1 2">
    <name type="scientific">Pararhodospirillum oryzae</name>
    <dbReference type="NCBI Taxonomy" id="478448"/>
    <lineage>
        <taxon>Bacteria</taxon>
        <taxon>Pseudomonadati</taxon>
        <taxon>Pseudomonadota</taxon>
        <taxon>Alphaproteobacteria</taxon>
        <taxon>Rhodospirillales</taxon>
        <taxon>Rhodospirillaceae</taxon>
        <taxon>Pararhodospirillum</taxon>
    </lineage>
</organism>
<protein>
    <recommendedName>
        <fullName evidence="3">Pentapeptide repeat-containing protein</fullName>
    </recommendedName>
</protein>
<dbReference type="AlphaFoldDB" id="A0A512H974"/>
<dbReference type="PANTHER" id="PTHR14136">
    <property type="entry name" value="BTB_POZ DOMAIN-CONTAINING PROTEIN KCTD9"/>
    <property type="match status" value="1"/>
</dbReference>
<reference evidence="1 2" key="1">
    <citation type="submission" date="2019-07" db="EMBL/GenBank/DDBJ databases">
        <title>Whole genome shotgun sequence of Rhodospirillum oryzae NBRC 107573.</title>
        <authorList>
            <person name="Hosoyama A."/>
            <person name="Uohara A."/>
            <person name="Ohji S."/>
            <person name="Ichikawa N."/>
        </authorList>
    </citation>
    <scope>NUCLEOTIDE SEQUENCE [LARGE SCALE GENOMIC DNA]</scope>
    <source>
        <strain evidence="1 2">NBRC 107573</strain>
    </source>
</reference>
<evidence type="ECO:0008006" key="3">
    <source>
        <dbReference type="Google" id="ProtNLM"/>
    </source>
</evidence>